<keyword evidence="9" id="KW-1185">Reference proteome</keyword>
<dbReference type="InterPro" id="IPR046956">
    <property type="entry name" value="RLP23-like"/>
</dbReference>
<dbReference type="InterPro" id="IPR032675">
    <property type="entry name" value="LRR_dom_sf"/>
</dbReference>
<reference evidence="8 9" key="1">
    <citation type="submission" date="2019-09" db="EMBL/GenBank/DDBJ databases">
        <authorList>
            <person name="Ou C."/>
        </authorList>
    </citation>
    <scope>NUCLEOTIDE SEQUENCE [LARGE SCALE GENOMIC DNA]</scope>
    <source>
        <strain evidence="8">S2</strain>
        <tissue evidence="8">Leaf</tissue>
    </source>
</reference>
<organism evidence="8 9">
    <name type="scientific">Pyrus ussuriensis x Pyrus communis</name>
    <dbReference type="NCBI Taxonomy" id="2448454"/>
    <lineage>
        <taxon>Eukaryota</taxon>
        <taxon>Viridiplantae</taxon>
        <taxon>Streptophyta</taxon>
        <taxon>Embryophyta</taxon>
        <taxon>Tracheophyta</taxon>
        <taxon>Spermatophyta</taxon>
        <taxon>Magnoliopsida</taxon>
        <taxon>eudicotyledons</taxon>
        <taxon>Gunneridae</taxon>
        <taxon>Pentapetalae</taxon>
        <taxon>rosids</taxon>
        <taxon>fabids</taxon>
        <taxon>Rosales</taxon>
        <taxon>Rosaceae</taxon>
        <taxon>Amygdaloideae</taxon>
        <taxon>Maleae</taxon>
        <taxon>Pyrus</taxon>
    </lineage>
</organism>
<keyword evidence="4" id="KW-1133">Transmembrane helix</keyword>
<evidence type="ECO:0000256" key="5">
    <source>
        <dbReference type="ARBA" id="ARBA00023136"/>
    </source>
</evidence>
<keyword evidence="3" id="KW-0732">Signal</keyword>
<proteinExistence type="predicted"/>
<evidence type="ECO:0000256" key="4">
    <source>
        <dbReference type="ARBA" id="ARBA00022989"/>
    </source>
</evidence>
<accession>A0A5N5H3V9</accession>
<dbReference type="PANTHER" id="PTHR48061:SF2">
    <property type="entry name" value="RECEPTOR LIKE PROTEIN 30-LIKE"/>
    <property type="match status" value="1"/>
</dbReference>
<dbReference type="OrthoDB" id="1192715at2759"/>
<sequence length="90" mass="10075">MAQITVLGKYIEDLNLAYNDFNYTQIPSEFGQLTGLSSLNLMNAGFTGKVPIEILYFTRLVTLDLQEKIFQVPTLQTTDLSIMLGLIKGQ</sequence>
<reference evidence="8 9" key="3">
    <citation type="submission" date="2019-11" db="EMBL/GenBank/DDBJ databases">
        <title>A de novo genome assembly of a pear dwarfing rootstock.</title>
        <authorList>
            <person name="Wang F."/>
            <person name="Wang J."/>
            <person name="Li S."/>
            <person name="Zhang Y."/>
            <person name="Fang M."/>
            <person name="Ma L."/>
            <person name="Zhao Y."/>
            <person name="Jiang S."/>
        </authorList>
    </citation>
    <scope>NUCLEOTIDE SEQUENCE [LARGE SCALE GENOMIC DNA]</scope>
    <source>
        <strain evidence="8">S2</strain>
        <tissue evidence="8">Leaf</tissue>
    </source>
</reference>
<gene>
    <name evidence="8" type="ORF">D8674_024079</name>
</gene>
<evidence type="ECO:0000256" key="3">
    <source>
        <dbReference type="ARBA" id="ARBA00022729"/>
    </source>
</evidence>
<protein>
    <submittedName>
        <fullName evidence="8">Receptor-like protein 12</fullName>
    </submittedName>
</protein>
<name>A0A5N5H3V9_9ROSA</name>
<dbReference type="AlphaFoldDB" id="A0A5N5H3V9"/>
<evidence type="ECO:0000256" key="1">
    <source>
        <dbReference type="ARBA" id="ARBA00004479"/>
    </source>
</evidence>
<keyword evidence="5" id="KW-0472">Membrane</keyword>
<reference evidence="9" key="2">
    <citation type="submission" date="2019-10" db="EMBL/GenBank/DDBJ databases">
        <title>A de novo genome assembly of a pear dwarfing rootstock.</title>
        <authorList>
            <person name="Wang F."/>
            <person name="Wang J."/>
            <person name="Li S."/>
            <person name="Zhang Y."/>
            <person name="Fang M."/>
            <person name="Ma L."/>
            <person name="Zhao Y."/>
            <person name="Jiang S."/>
        </authorList>
    </citation>
    <scope>NUCLEOTIDE SEQUENCE [LARGE SCALE GENOMIC DNA]</scope>
</reference>
<dbReference type="EMBL" id="SMOL01000231">
    <property type="protein sequence ID" value="KAB2621897.1"/>
    <property type="molecule type" value="Genomic_DNA"/>
</dbReference>
<evidence type="ECO:0000256" key="7">
    <source>
        <dbReference type="ARBA" id="ARBA00023180"/>
    </source>
</evidence>
<evidence type="ECO:0000313" key="9">
    <source>
        <dbReference type="Proteomes" id="UP000327157"/>
    </source>
</evidence>
<keyword evidence="6 8" id="KW-0675">Receptor</keyword>
<keyword evidence="7" id="KW-0325">Glycoprotein</keyword>
<evidence type="ECO:0000313" key="8">
    <source>
        <dbReference type="EMBL" id="KAB2621897.1"/>
    </source>
</evidence>
<dbReference type="Gene3D" id="3.80.10.10">
    <property type="entry name" value="Ribonuclease Inhibitor"/>
    <property type="match status" value="1"/>
</dbReference>
<dbReference type="Proteomes" id="UP000327157">
    <property type="component" value="Chromosome 4"/>
</dbReference>
<comment type="subcellular location">
    <subcellularLocation>
        <location evidence="1">Membrane</location>
        <topology evidence="1">Single-pass type I membrane protein</topology>
    </subcellularLocation>
</comment>
<comment type="caution">
    <text evidence="8">The sequence shown here is derived from an EMBL/GenBank/DDBJ whole genome shotgun (WGS) entry which is preliminary data.</text>
</comment>
<dbReference type="SUPFAM" id="SSF52047">
    <property type="entry name" value="RNI-like"/>
    <property type="match status" value="1"/>
</dbReference>
<dbReference type="GO" id="GO:0016020">
    <property type="term" value="C:membrane"/>
    <property type="evidence" value="ECO:0007669"/>
    <property type="project" value="UniProtKB-SubCell"/>
</dbReference>
<evidence type="ECO:0000256" key="6">
    <source>
        <dbReference type="ARBA" id="ARBA00023170"/>
    </source>
</evidence>
<evidence type="ECO:0000256" key="2">
    <source>
        <dbReference type="ARBA" id="ARBA00022692"/>
    </source>
</evidence>
<dbReference type="PANTHER" id="PTHR48061">
    <property type="entry name" value="LEUCINE-RICH REPEAT RECEPTOR PROTEIN KINASE EMS1-LIKE-RELATED"/>
    <property type="match status" value="1"/>
</dbReference>
<keyword evidence="2" id="KW-0812">Transmembrane</keyword>